<accession>T1H591</accession>
<dbReference type="OMA" id="EREMESW"/>
<dbReference type="EnsemblMetazoa" id="MESCA011466-RA">
    <property type="protein sequence ID" value="MESCA011466-PA"/>
    <property type="gene ID" value="MESCA011466"/>
</dbReference>
<dbReference type="HOGENOM" id="CLU_448564_0_0_1"/>
<evidence type="ECO:0000259" key="2">
    <source>
        <dbReference type="PROSITE" id="PS50003"/>
    </source>
</evidence>
<evidence type="ECO:0000313" key="4">
    <source>
        <dbReference type="EnsemblMetazoa" id="MESCA011466-PA"/>
    </source>
</evidence>
<dbReference type="PROSITE" id="PS50003">
    <property type="entry name" value="PH_DOMAIN"/>
    <property type="match status" value="1"/>
</dbReference>
<dbReference type="GO" id="GO:0005085">
    <property type="term" value="F:guanyl-nucleotide exchange factor activity"/>
    <property type="evidence" value="ECO:0007669"/>
    <property type="project" value="InterPro"/>
</dbReference>
<proteinExistence type="inferred from homology"/>
<feature type="domain" description="PH" evidence="2">
    <location>
        <begin position="59"/>
        <end position="168"/>
    </location>
</feature>
<dbReference type="Gene3D" id="2.30.29.30">
    <property type="entry name" value="Pleckstrin-homology domain (PH domain)/Phosphotyrosine-binding domain (PTB)"/>
    <property type="match status" value="1"/>
</dbReference>
<dbReference type="GO" id="GO:0007264">
    <property type="term" value="P:small GTPase-mediated signal transduction"/>
    <property type="evidence" value="ECO:0007669"/>
    <property type="project" value="InterPro"/>
</dbReference>
<dbReference type="PROSITE" id="PS51650">
    <property type="entry name" value="C2_DOCK"/>
    <property type="match status" value="1"/>
</dbReference>
<dbReference type="SUPFAM" id="SSF50729">
    <property type="entry name" value="PH domain-like"/>
    <property type="match status" value="1"/>
</dbReference>
<dbReference type="InterPro" id="IPR026791">
    <property type="entry name" value="DOCK"/>
</dbReference>
<name>T1H591_MEGSC</name>
<dbReference type="AlphaFoldDB" id="T1H591"/>
<dbReference type="InterPro" id="IPR011993">
    <property type="entry name" value="PH-like_dom_sf"/>
</dbReference>
<comment type="similarity">
    <text evidence="1">Belongs to the DOCK family.</text>
</comment>
<reference evidence="5" key="1">
    <citation type="submission" date="2013-02" db="EMBL/GenBank/DDBJ databases">
        <authorList>
            <person name="Hughes D."/>
        </authorList>
    </citation>
    <scope>NUCLEOTIDE SEQUENCE</scope>
    <source>
        <strain>Durham</strain>
        <strain evidence="5">NC isolate 2 -- Noor lab</strain>
    </source>
</reference>
<dbReference type="STRING" id="36166.T1H591"/>
<dbReference type="EMBL" id="CAQQ02374521">
    <property type="status" value="NOT_ANNOTATED_CDS"/>
    <property type="molecule type" value="Genomic_DNA"/>
</dbReference>
<dbReference type="PANTHER" id="PTHR23317">
    <property type="entry name" value="DEDICATOR OF CYTOKINESIS DOCK"/>
    <property type="match status" value="1"/>
</dbReference>
<dbReference type="Pfam" id="PF00169">
    <property type="entry name" value="PH"/>
    <property type="match status" value="1"/>
</dbReference>
<dbReference type="Gene3D" id="2.60.40.150">
    <property type="entry name" value="C2 domain"/>
    <property type="match status" value="1"/>
</dbReference>
<dbReference type="InterPro" id="IPR035892">
    <property type="entry name" value="C2_domain_sf"/>
</dbReference>
<dbReference type="InterPro" id="IPR001849">
    <property type="entry name" value="PH_domain"/>
</dbReference>
<evidence type="ECO:0000313" key="5">
    <source>
        <dbReference type="Proteomes" id="UP000015102"/>
    </source>
</evidence>
<evidence type="ECO:0000259" key="3">
    <source>
        <dbReference type="PROSITE" id="PS51650"/>
    </source>
</evidence>
<dbReference type="InterPro" id="IPR027007">
    <property type="entry name" value="C2_DOCK-type_domain"/>
</dbReference>
<evidence type="ECO:0000256" key="1">
    <source>
        <dbReference type="PROSITE-ProRule" id="PRU00983"/>
    </source>
</evidence>
<sequence length="609" mass="69935">MKLKKYWKKSLFTNIKINFPLCSRSTPLSASEILREEVYEIDADQEIIGEQMSKSQADSITKQGYLHMWPEAGLLGDIAYSRRKRRFCDLRQEIDGTYILEVHKDEKKTSDAKSTIVMDFCTEIVKKSKRGRLCFELKLSTEPKPFIFSVDNEEEKNDWINKLLSVLEQNQIREESTENSISENGCSGYSGGEKSIMDFGTLKGLDQSMNPQLIKYGRETLFSIAEARTEDRKKLFAGYKLLYNKSLNIGSPILPQVDHIEPYREQFGKRILLKCKSLKFKLQNSLVNPGDEEKLEEPLCQIEPYLTSLALYDAKAGRKLTENFYFDLNQQHVKDMIPGSDENLTEIPPELSKISHNLQGGINPSSEPYLKACGKDPKHILKFHKTIKSYCQKIGHYRMPFAWTAKPLFRQYRNDLEEANLELTNLYRQESSRLKDEELLKILVDFRKPEKLSKLTVIPGCLKIELEEIVELPNNTLSTTLSPLKPFPVPPTSKPTFEITEFTGGSEREVHPYTTFVNHFYIYPISLSFDSQKLFSRARNITVIVELRENDNENSQVSIHASGSPNKWFIIIVPDSPITVNPYGTKDHHLSKTKSIISPLDVRAQHSDP</sequence>
<protein>
    <recommendedName>
        <fullName evidence="6">PH domain-containing protein</fullName>
    </recommendedName>
</protein>
<evidence type="ECO:0008006" key="6">
    <source>
        <dbReference type="Google" id="ProtNLM"/>
    </source>
</evidence>
<feature type="domain" description="C2 DOCK-type" evidence="3">
    <location>
        <begin position="517"/>
        <end position="609"/>
    </location>
</feature>
<dbReference type="SMART" id="SM00233">
    <property type="entry name" value="PH"/>
    <property type="match status" value="1"/>
</dbReference>
<reference evidence="4" key="2">
    <citation type="submission" date="2015-06" db="UniProtKB">
        <authorList>
            <consortium name="EnsemblMetazoa"/>
        </authorList>
    </citation>
    <scope>IDENTIFICATION</scope>
</reference>
<dbReference type="Proteomes" id="UP000015102">
    <property type="component" value="Unassembled WGS sequence"/>
</dbReference>
<keyword evidence="5" id="KW-1185">Reference proteome</keyword>
<organism evidence="4 5">
    <name type="scientific">Megaselia scalaris</name>
    <name type="common">Humpbacked fly</name>
    <name type="synonym">Phora scalaris</name>
    <dbReference type="NCBI Taxonomy" id="36166"/>
    <lineage>
        <taxon>Eukaryota</taxon>
        <taxon>Metazoa</taxon>
        <taxon>Ecdysozoa</taxon>
        <taxon>Arthropoda</taxon>
        <taxon>Hexapoda</taxon>
        <taxon>Insecta</taxon>
        <taxon>Pterygota</taxon>
        <taxon>Neoptera</taxon>
        <taxon>Endopterygota</taxon>
        <taxon>Diptera</taxon>
        <taxon>Brachycera</taxon>
        <taxon>Muscomorpha</taxon>
        <taxon>Platypezoidea</taxon>
        <taxon>Phoridae</taxon>
        <taxon>Megaseliini</taxon>
        <taxon>Megaselia</taxon>
    </lineage>
</organism>
<dbReference type="PANTHER" id="PTHR23317:SF26">
    <property type="entry name" value="ZIZIMIN, ISOFORM K"/>
    <property type="match status" value="1"/>
</dbReference>